<dbReference type="eggNOG" id="KOG1994">
    <property type="taxonomic scope" value="Eukaryota"/>
</dbReference>
<feature type="compositionally biased region" description="Low complexity" evidence="1">
    <location>
        <begin position="102"/>
        <end position="118"/>
    </location>
</feature>
<reference evidence="3 4" key="1">
    <citation type="journal article" date="2012" name="Eukaryot. Cell">
        <title>Genome sequence of the Trichosporon asahii environmental strain CBS 8904.</title>
        <authorList>
            <person name="Yang R.Y."/>
            <person name="Li H.T."/>
            <person name="Zhu H."/>
            <person name="Zhou G.P."/>
            <person name="Wang M."/>
            <person name="Wang L."/>
        </authorList>
    </citation>
    <scope>NUCLEOTIDE SEQUENCE [LARGE SCALE GENOMIC DNA]</scope>
    <source>
        <strain evidence="3 4">CBS 8904</strain>
    </source>
</reference>
<dbReference type="OMA" id="MRMMLAM"/>
<dbReference type="PANTHER" id="PTHR21032">
    <property type="entry name" value="G PATCH DOMAIN-CONTAINING PROTEIN 11"/>
    <property type="match status" value="1"/>
</dbReference>
<dbReference type="SMART" id="SM01173">
    <property type="entry name" value="DUF4187"/>
    <property type="match status" value="1"/>
</dbReference>
<keyword evidence="4" id="KW-1185">Reference proteome</keyword>
<feature type="compositionally biased region" description="Polar residues" evidence="1">
    <location>
        <begin position="206"/>
        <end position="216"/>
    </location>
</feature>
<feature type="compositionally biased region" description="Basic and acidic residues" evidence="1">
    <location>
        <begin position="125"/>
        <end position="135"/>
    </location>
</feature>
<feature type="region of interest" description="Disordered" evidence="1">
    <location>
        <begin position="328"/>
        <end position="347"/>
    </location>
</feature>
<protein>
    <recommendedName>
        <fullName evidence="2">DUF4187 domain-containing protein</fullName>
    </recommendedName>
</protein>
<sequence>MSDSEDDFMSDKFLVDAPSASEQTYSARRAAAQRKSAAKVAAHTAQQRPLREIEAERRKAGLARNLLADSDDEDEDEGEGRRKLAPKPTRTQGQSKAVGLMKAMGAAAQRKSAAKVAAHTAQQRPLREIEAERRKAGLARNLLADSDDEDEDEGEGRRKLAPKPTRTQGQSKAVGLMKAMGWTPGEALGRRRSASPPSKSRATEPSDPTNASSSSGPCGESGARGRERAEPIRISMWAGRRGLAARTPSPPPLHKKESNLESLAADVERFRGRRGAEEEQRANERKAHKARELLVEFDTEKGVVFHPLHADPLNPGALPTPLRARLWPDATPPPSPPLDPATTRADPTAEPLKFRNEAERVRAQMRRDMLTTLGPNADDEDIRFSISLPERDEEKEALKQEAADEKAMDWDEVVSGTKRVLAMNAADNLAFLVSQLRNEHLFCFWCASKYASFEEMDAPGGCPGEEEDDH</sequence>
<feature type="compositionally biased region" description="Low complexity" evidence="1">
    <location>
        <begin position="26"/>
        <end position="42"/>
    </location>
</feature>
<gene>
    <name evidence="3" type="ORF">A1Q2_05543</name>
</gene>
<name>K1V8C4_TRIAC</name>
<dbReference type="GO" id="GO:0000776">
    <property type="term" value="C:kinetochore"/>
    <property type="evidence" value="ECO:0007669"/>
    <property type="project" value="TreeGrafter"/>
</dbReference>
<evidence type="ECO:0000256" key="1">
    <source>
        <dbReference type="SAM" id="MobiDB-lite"/>
    </source>
</evidence>
<evidence type="ECO:0000259" key="2">
    <source>
        <dbReference type="SMART" id="SM01173"/>
    </source>
</evidence>
<dbReference type="Proteomes" id="UP000006757">
    <property type="component" value="Unassembled WGS sequence"/>
</dbReference>
<dbReference type="OrthoDB" id="786951at2759"/>
<organism evidence="3 4">
    <name type="scientific">Trichosporon asahii var. asahii (strain CBS 8904)</name>
    <name type="common">Yeast</name>
    <dbReference type="NCBI Taxonomy" id="1220162"/>
    <lineage>
        <taxon>Eukaryota</taxon>
        <taxon>Fungi</taxon>
        <taxon>Dikarya</taxon>
        <taxon>Basidiomycota</taxon>
        <taxon>Agaricomycotina</taxon>
        <taxon>Tremellomycetes</taxon>
        <taxon>Trichosporonales</taxon>
        <taxon>Trichosporonaceae</taxon>
        <taxon>Trichosporon</taxon>
    </lineage>
</organism>
<dbReference type="STRING" id="1220162.K1V8C4"/>
<evidence type="ECO:0000313" key="3">
    <source>
        <dbReference type="EMBL" id="EKD00200.1"/>
    </source>
</evidence>
<feature type="compositionally biased region" description="Pro residues" evidence="1">
    <location>
        <begin position="330"/>
        <end position="339"/>
    </location>
</feature>
<dbReference type="InterPro" id="IPR025239">
    <property type="entry name" value="DUF4187"/>
</dbReference>
<dbReference type="PANTHER" id="PTHR21032:SF0">
    <property type="entry name" value="G PATCH DOMAIN-CONTAINING PROTEIN 11"/>
    <property type="match status" value="1"/>
</dbReference>
<feature type="compositionally biased region" description="Acidic residues" evidence="1">
    <location>
        <begin position="69"/>
        <end position="78"/>
    </location>
</feature>
<dbReference type="InParanoid" id="K1V8C4"/>
<feature type="region of interest" description="Disordered" evidence="1">
    <location>
        <begin position="1"/>
        <end position="262"/>
    </location>
</feature>
<dbReference type="HOGENOM" id="CLU_660588_0_0_1"/>
<evidence type="ECO:0000313" key="4">
    <source>
        <dbReference type="Proteomes" id="UP000006757"/>
    </source>
</evidence>
<feature type="compositionally biased region" description="Basic and acidic residues" evidence="1">
    <location>
        <begin position="49"/>
        <end position="59"/>
    </location>
</feature>
<dbReference type="InterPro" id="IPR039249">
    <property type="entry name" value="GPATCH11"/>
</dbReference>
<accession>K1V8C4</accession>
<feature type="domain" description="DUF4187" evidence="2">
    <location>
        <begin position="414"/>
        <end position="470"/>
    </location>
</feature>
<proteinExistence type="predicted"/>
<feature type="compositionally biased region" description="Acidic residues" evidence="1">
    <location>
        <begin position="145"/>
        <end position="154"/>
    </location>
</feature>
<comment type="caution">
    <text evidence="3">The sequence shown here is derived from an EMBL/GenBank/DDBJ whole genome shotgun (WGS) entry which is preliminary data.</text>
</comment>
<dbReference type="EMBL" id="AMBO01000346">
    <property type="protein sequence ID" value="EKD00200.1"/>
    <property type="molecule type" value="Genomic_DNA"/>
</dbReference>
<dbReference type="Pfam" id="PF13821">
    <property type="entry name" value="DUF4187"/>
    <property type="match status" value="1"/>
</dbReference>
<dbReference type="AlphaFoldDB" id="K1V8C4"/>